<gene>
    <name evidence="2" type="ORF">H0253_00235</name>
</gene>
<accession>A0AAW3RJ68</accession>
<comment type="caution">
    <text evidence="2">The sequence shown here is derived from an EMBL/GenBank/DDBJ whole genome shotgun (WGS) entry which is preliminary data.</text>
</comment>
<evidence type="ECO:0000256" key="1">
    <source>
        <dbReference type="SAM" id="SignalP"/>
    </source>
</evidence>
<dbReference type="GeneID" id="90770716"/>
<sequence>MKKIAIAALLLASGGVSAKNYVITIPTDSKAQYTILEKGSQGGMKTIVTKRVGPSGTSYSKRIYDCKNSTVKYLGDGETLEQMKASSPDPRMSGIVYESIAYYLGVEACK</sequence>
<dbReference type="AlphaFoldDB" id="A0AAW3RJ68"/>
<evidence type="ECO:0000313" key="2">
    <source>
        <dbReference type="EMBL" id="MBA0157263.1"/>
    </source>
</evidence>
<dbReference type="EMBL" id="JACDRT010000001">
    <property type="protein sequence ID" value="MBA0157263.1"/>
    <property type="molecule type" value="Genomic_DNA"/>
</dbReference>
<feature type="chain" id="PRO_5043430799" evidence="1">
    <location>
        <begin position="19"/>
        <end position="110"/>
    </location>
</feature>
<dbReference type="Proteomes" id="UP000584405">
    <property type="component" value="Unassembled WGS sequence"/>
</dbReference>
<proteinExistence type="predicted"/>
<organism evidence="2 3">
    <name type="scientific">Pectobacterium versatile</name>
    <dbReference type="NCBI Taxonomy" id="2488639"/>
    <lineage>
        <taxon>Bacteria</taxon>
        <taxon>Pseudomonadati</taxon>
        <taxon>Pseudomonadota</taxon>
        <taxon>Gammaproteobacteria</taxon>
        <taxon>Enterobacterales</taxon>
        <taxon>Pectobacteriaceae</taxon>
        <taxon>Pectobacterium</taxon>
    </lineage>
</organism>
<keyword evidence="1" id="KW-0732">Signal</keyword>
<feature type="signal peptide" evidence="1">
    <location>
        <begin position="1"/>
        <end position="18"/>
    </location>
</feature>
<dbReference type="RefSeq" id="WP_103862156.1">
    <property type="nucleotide sequence ID" value="NZ_CAKLHX010000005.1"/>
</dbReference>
<evidence type="ECO:0000313" key="3">
    <source>
        <dbReference type="Proteomes" id="UP000584405"/>
    </source>
</evidence>
<reference evidence="2 3" key="1">
    <citation type="submission" date="2020-07" db="EMBL/GenBank/DDBJ databases">
        <title>Updated taxonomy of Pectobacterium genus in the CIRM-CFBP bacterial collection: when new species reveal old endemic population.</title>
        <authorList>
            <person name="Pedron J."/>
            <person name="Barny M.A."/>
            <person name="Portier P."/>
        </authorList>
    </citation>
    <scope>NUCLEOTIDE SEQUENCE [LARGE SCALE GENOMIC DNA]</scope>
    <source>
        <strain evidence="2 3">CFBP5669</strain>
    </source>
</reference>
<protein>
    <submittedName>
        <fullName evidence="2">Uncharacterized protein</fullName>
    </submittedName>
</protein>
<name>A0AAW3RJ68_9GAMM</name>